<keyword evidence="2" id="KW-0547">Nucleotide-binding</keyword>
<evidence type="ECO:0008006" key="5">
    <source>
        <dbReference type="Google" id="ProtNLM"/>
    </source>
</evidence>
<keyword evidence="1" id="KW-0235">DNA replication</keyword>
<evidence type="ECO:0000256" key="2">
    <source>
        <dbReference type="ARBA" id="ARBA00022741"/>
    </source>
</evidence>
<dbReference type="GO" id="GO:0003689">
    <property type="term" value="F:DNA clamp loader activity"/>
    <property type="evidence" value="ECO:0007669"/>
    <property type="project" value="TreeGrafter"/>
</dbReference>
<evidence type="ECO:0000256" key="1">
    <source>
        <dbReference type="ARBA" id="ARBA00022705"/>
    </source>
</evidence>
<dbReference type="GO" id="GO:0006261">
    <property type="term" value="P:DNA-templated DNA replication"/>
    <property type="evidence" value="ECO:0007669"/>
    <property type="project" value="TreeGrafter"/>
</dbReference>
<keyword evidence="3" id="KW-0067">ATP-binding</keyword>
<evidence type="ECO:0000256" key="3">
    <source>
        <dbReference type="ARBA" id="ARBA00022840"/>
    </source>
</evidence>
<dbReference type="PANTHER" id="PTHR11669">
    <property type="entry name" value="REPLICATION FACTOR C / DNA POLYMERASE III GAMMA-TAU SUBUNIT"/>
    <property type="match status" value="1"/>
</dbReference>
<dbReference type="GO" id="GO:0005663">
    <property type="term" value="C:DNA replication factor C complex"/>
    <property type="evidence" value="ECO:0007669"/>
    <property type="project" value="TreeGrafter"/>
</dbReference>
<proteinExistence type="predicted"/>
<protein>
    <recommendedName>
        <fullName evidence="5">Replication factor C small subunit</fullName>
    </recommendedName>
</protein>
<dbReference type="EMBL" id="MN740504">
    <property type="protein sequence ID" value="QHU30179.1"/>
    <property type="molecule type" value="Genomic_DNA"/>
</dbReference>
<sequence length="271" mass="31576">MSMLKVHSQIVTKLDQFHNSNRIPNIIFHGPTGSGKRTILNNFLDMIYKNNKEAIKSYVLYANCAHGKGIKFVRDELKFFAKTHVNMESDVCFKSVVLTNAESLTTDAQSALRRCIEQFSHNTRFFIIINEKSRLLKPILSRFCEIYVPLPMIKGEQVSLHDYALNNCFGKSNDTRKAVTWIKNNIHKVDKDNYKNIMNFCNKMYERGYSGLDLLAYIETMNNISNIRKATLLITFNRVKKEYRNEKLFIAFILTYLLIRSEEPLENVSFM</sequence>
<dbReference type="InterPro" id="IPR027417">
    <property type="entry name" value="P-loop_NTPase"/>
</dbReference>
<dbReference type="SUPFAM" id="SSF52540">
    <property type="entry name" value="P-loop containing nucleoside triphosphate hydrolases"/>
    <property type="match status" value="1"/>
</dbReference>
<dbReference type="AlphaFoldDB" id="A0A6C0LGW3"/>
<organism evidence="4">
    <name type="scientific">viral metagenome</name>
    <dbReference type="NCBI Taxonomy" id="1070528"/>
    <lineage>
        <taxon>unclassified sequences</taxon>
        <taxon>metagenomes</taxon>
        <taxon>organismal metagenomes</taxon>
    </lineage>
</organism>
<dbReference type="GO" id="GO:0006281">
    <property type="term" value="P:DNA repair"/>
    <property type="evidence" value="ECO:0007669"/>
    <property type="project" value="TreeGrafter"/>
</dbReference>
<evidence type="ECO:0000313" key="4">
    <source>
        <dbReference type="EMBL" id="QHU30179.1"/>
    </source>
</evidence>
<dbReference type="PANTHER" id="PTHR11669:SF20">
    <property type="entry name" value="REPLICATION FACTOR C SUBUNIT 4"/>
    <property type="match status" value="1"/>
</dbReference>
<dbReference type="Gene3D" id="3.40.50.300">
    <property type="entry name" value="P-loop containing nucleotide triphosphate hydrolases"/>
    <property type="match status" value="1"/>
</dbReference>
<reference evidence="4" key="1">
    <citation type="journal article" date="2020" name="Nature">
        <title>Giant virus diversity and host interactions through global metagenomics.</title>
        <authorList>
            <person name="Schulz F."/>
            <person name="Roux S."/>
            <person name="Paez-Espino D."/>
            <person name="Jungbluth S."/>
            <person name="Walsh D.A."/>
            <person name="Denef V.J."/>
            <person name="McMahon K.D."/>
            <person name="Konstantinidis K.T."/>
            <person name="Eloe-Fadrosh E.A."/>
            <person name="Kyrpides N.C."/>
            <person name="Woyke T."/>
        </authorList>
    </citation>
    <scope>NUCLEOTIDE SEQUENCE</scope>
    <source>
        <strain evidence="4">GVMAG-M-3300027833-11</strain>
    </source>
</reference>
<accession>A0A6C0LGW3</accession>
<name>A0A6C0LGW3_9ZZZZ</name>
<dbReference type="GO" id="GO:0005524">
    <property type="term" value="F:ATP binding"/>
    <property type="evidence" value="ECO:0007669"/>
    <property type="project" value="UniProtKB-KW"/>
</dbReference>
<dbReference type="InterPro" id="IPR050238">
    <property type="entry name" value="DNA_Rep/Repair_Clamp_Loader"/>
</dbReference>